<dbReference type="InterPro" id="IPR029063">
    <property type="entry name" value="SAM-dependent_MTases_sf"/>
</dbReference>
<dbReference type="PANTHER" id="PTHR33841">
    <property type="entry name" value="DNA METHYLTRANSFERASE YEEA-RELATED"/>
    <property type="match status" value="1"/>
</dbReference>
<dbReference type="GO" id="GO:0032259">
    <property type="term" value="P:methylation"/>
    <property type="evidence" value="ECO:0007669"/>
    <property type="project" value="UniProtKB-KW"/>
</dbReference>
<dbReference type="GO" id="GO:0009007">
    <property type="term" value="F:site-specific DNA-methyltransferase (adenine-specific) activity"/>
    <property type="evidence" value="ECO:0007669"/>
    <property type="project" value="UniProtKB-EC"/>
</dbReference>
<keyword evidence="4" id="KW-0949">S-adenosyl-L-methionine</keyword>
<dbReference type="InterPro" id="IPR050953">
    <property type="entry name" value="N4_N6_ade-DNA_methylase"/>
</dbReference>
<evidence type="ECO:0000256" key="2">
    <source>
        <dbReference type="ARBA" id="ARBA00022603"/>
    </source>
</evidence>
<keyword evidence="10" id="KW-1185">Reference proteome</keyword>
<organism evidence="9 10">
    <name type="scientific">Thermoflexibacter ruber</name>
    <dbReference type="NCBI Taxonomy" id="1003"/>
    <lineage>
        <taxon>Bacteria</taxon>
        <taxon>Pseudomonadati</taxon>
        <taxon>Bacteroidota</taxon>
        <taxon>Cytophagia</taxon>
        <taxon>Cytophagales</taxon>
        <taxon>Thermoflexibacteraceae</taxon>
        <taxon>Thermoflexibacter</taxon>
    </lineage>
</organism>
<dbReference type="RefSeq" id="WP_091549435.1">
    <property type="nucleotide sequence ID" value="NZ_FONY01000068.1"/>
</dbReference>
<proteinExistence type="predicted"/>
<dbReference type="EMBL" id="FONY01000068">
    <property type="protein sequence ID" value="SFF58314.1"/>
    <property type="molecule type" value="Genomic_DNA"/>
</dbReference>
<evidence type="ECO:0000256" key="6">
    <source>
        <dbReference type="ARBA" id="ARBA00023125"/>
    </source>
</evidence>
<dbReference type="InterPro" id="IPR011639">
    <property type="entry name" value="MethylTrfase_TaqI-like_dom"/>
</dbReference>
<comment type="catalytic activity">
    <reaction evidence="7">
        <text>a 2'-deoxyadenosine in DNA + S-adenosyl-L-methionine = an N(6)-methyl-2'-deoxyadenosine in DNA + S-adenosyl-L-homocysteine + H(+)</text>
        <dbReference type="Rhea" id="RHEA:15197"/>
        <dbReference type="Rhea" id="RHEA-COMP:12418"/>
        <dbReference type="Rhea" id="RHEA-COMP:12419"/>
        <dbReference type="ChEBI" id="CHEBI:15378"/>
        <dbReference type="ChEBI" id="CHEBI:57856"/>
        <dbReference type="ChEBI" id="CHEBI:59789"/>
        <dbReference type="ChEBI" id="CHEBI:90615"/>
        <dbReference type="ChEBI" id="CHEBI:90616"/>
        <dbReference type="EC" id="2.1.1.72"/>
    </reaction>
</comment>
<dbReference type="PROSITE" id="PS00092">
    <property type="entry name" value="N6_MTASE"/>
    <property type="match status" value="1"/>
</dbReference>
<dbReference type="GO" id="GO:0003677">
    <property type="term" value="F:DNA binding"/>
    <property type="evidence" value="ECO:0007669"/>
    <property type="project" value="UniProtKB-KW"/>
</dbReference>
<keyword evidence="5" id="KW-0680">Restriction system</keyword>
<dbReference type="Gene3D" id="3.40.50.150">
    <property type="entry name" value="Vaccinia Virus protein VP39"/>
    <property type="match status" value="1"/>
</dbReference>
<feature type="domain" description="Type II methyltransferase M.TaqI-like" evidence="8">
    <location>
        <begin position="429"/>
        <end position="658"/>
    </location>
</feature>
<dbReference type="GO" id="GO:0009307">
    <property type="term" value="P:DNA restriction-modification system"/>
    <property type="evidence" value="ECO:0007669"/>
    <property type="project" value="UniProtKB-KW"/>
</dbReference>
<keyword evidence="2 9" id="KW-0489">Methyltransferase</keyword>
<keyword evidence="3 9" id="KW-0808">Transferase</keyword>
<evidence type="ECO:0000256" key="3">
    <source>
        <dbReference type="ARBA" id="ARBA00022679"/>
    </source>
</evidence>
<evidence type="ECO:0000256" key="4">
    <source>
        <dbReference type="ARBA" id="ARBA00022691"/>
    </source>
</evidence>
<protein>
    <recommendedName>
        <fullName evidence="1">site-specific DNA-methyltransferase (adenine-specific)</fullName>
        <ecNumber evidence="1">2.1.1.72</ecNumber>
    </recommendedName>
</protein>
<sequence length="1063" mass="123652">MYNKKDLIALWEKEKNAYQEKEIGSGVQLFVKKILQSEEIFNLKEANLSTSESERKYEFLEESSKKQKRADVIIYIDSQVVIPMEIERYGNIEAGEKQLFDYQLVWDKKTGILTDGNEWRFYVGKILIRTFYLSTIFEKTEEFLVFWKEYIQPINYYLNFFQEANKEATEEDLNVEAHRQNFFKDITTLINSFQHKLNLKGYFDSIQTTSITGKTGEGQALKQAIELTYSYIIQFILYKTLADNEFGTFKSDFQQRIGRIEKNLRTENFSDILTVTKFISELVSKNVYRPFKSEQEIINQTLNEILAKPTNELADVTPWLDIFVFIKRYSFANIRNEIFGFIYENYLKQLYNENLGQYFTAPEVVDFMLDELGYHGSELVKNSKKDQISIIDPACGSGTFLYSAVRNLIESLPNETKEDSDLIEKLITENIFGIDVSEFPLYLAEMSIIMRMLPLILNEDYTNVLDKKIKVFKTKDSIAEFLDTAVKNTIYDVQKQIAKNKGQGVLNFGDLNLGYKSHVRDEDDLKNLKRSLENQENPTIERYRFDYVIGNPPYISYNESSSRGTLFFQFIKEGKVKLNDVYGVNLHSVPENPKGYRPNPNLYAFFIALGLGLLKDGGKLSFIVPQTLLTAGDLDVIRYHLAQFTTIEKIVIINSQLFTDRGLKQNYTVATSNLIFMVKKQMPFTHRQNKVEVTYHPEKEIVIGECIAQIKNPQNKQVRRFEITQAELLRNVKNWNFLKLDQEAQAFYQAYFQESTGMEIYYKHELAKELFNDSFYFDGGYMVMEKEALAEPEVGVINYEIAKIDEKKIQVPENKRYIPNKRAGNNGLTIKLRQASQGYMLLDSPYKIVWSTRNPKQFHFTERPLIWANNRLGGIGSSNKSELLFLFSLLNSSLNQLIIKQFLKLEGEKDLLLQVNFVKEFLRVPTFLLQKQTSFLKKEIIEKTEQLLSLERVKLSDLVDFSNVLVQKFDSLEVEGNLLLLKSEGKTTPCNIKKDQHLVEKFAKENTGNITLKSLKNVVLTDENGQTQLKKEIDDLVFCLYFNVQLADLEKNKHYQYLQNAKK</sequence>
<evidence type="ECO:0000313" key="10">
    <source>
        <dbReference type="Proteomes" id="UP000199513"/>
    </source>
</evidence>
<dbReference type="PRINTS" id="PR00507">
    <property type="entry name" value="N12N6MTFRASE"/>
</dbReference>
<dbReference type="Pfam" id="PF07669">
    <property type="entry name" value="Eco57I"/>
    <property type="match status" value="1"/>
</dbReference>
<accession>A0A1I2JUU1</accession>
<dbReference type="EC" id="2.1.1.72" evidence="1"/>
<gene>
    <name evidence="9" type="ORF">SAMN04488541_10682</name>
</gene>
<dbReference type="SUPFAM" id="SSF53335">
    <property type="entry name" value="S-adenosyl-L-methionine-dependent methyltransferases"/>
    <property type="match status" value="1"/>
</dbReference>
<evidence type="ECO:0000256" key="5">
    <source>
        <dbReference type="ARBA" id="ARBA00022747"/>
    </source>
</evidence>
<evidence type="ECO:0000313" key="9">
    <source>
        <dbReference type="EMBL" id="SFF58314.1"/>
    </source>
</evidence>
<dbReference type="AlphaFoldDB" id="A0A1I2JUU1"/>
<dbReference type="InterPro" id="IPR002052">
    <property type="entry name" value="DNA_methylase_N6_adenine_CS"/>
</dbReference>
<name>A0A1I2JUU1_9BACT</name>
<evidence type="ECO:0000259" key="8">
    <source>
        <dbReference type="Pfam" id="PF07669"/>
    </source>
</evidence>
<dbReference type="Proteomes" id="UP000199513">
    <property type="component" value="Unassembled WGS sequence"/>
</dbReference>
<evidence type="ECO:0000256" key="1">
    <source>
        <dbReference type="ARBA" id="ARBA00011900"/>
    </source>
</evidence>
<dbReference type="OrthoDB" id="32195at2"/>
<dbReference type="PANTHER" id="PTHR33841:SF6">
    <property type="entry name" value="TYPE II METHYLTRANSFERASE M.HINDII"/>
    <property type="match status" value="1"/>
</dbReference>
<dbReference type="STRING" id="1003.SAMN04488541_10682"/>
<keyword evidence="6" id="KW-0238">DNA-binding</keyword>
<reference evidence="9 10" key="1">
    <citation type="submission" date="2016-10" db="EMBL/GenBank/DDBJ databases">
        <authorList>
            <person name="de Groot N.N."/>
        </authorList>
    </citation>
    <scope>NUCLEOTIDE SEQUENCE [LARGE SCALE GENOMIC DNA]</scope>
    <source>
        <strain>GEY</strain>
        <strain evidence="10">DSM 9560</strain>
    </source>
</reference>
<evidence type="ECO:0000256" key="7">
    <source>
        <dbReference type="ARBA" id="ARBA00047942"/>
    </source>
</evidence>